<dbReference type="Pfam" id="PF17820">
    <property type="entry name" value="PDZ_6"/>
    <property type="match status" value="1"/>
</dbReference>
<reference evidence="3" key="1">
    <citation type="submission" date="2025-08" db="UniProtKB">
        <authorList>
            <consortium name="Ensembl"/>
        </authorList>
    </citation>
    <scope>IDENTIFICATION</scope>
</reference>
<dbReference type="Proteomes" id="UP000694726">
    <property type="component" value="Unplaced"/>
</dbReference>
<evidence type="ECO:0000259" key="2">
    <source>
        <dbReference type="Pfam" id="PF17820"/>
    </source>
</evidence>
<dbReference type="PANTHER" id="PTHR22829:SF6">
    <property type="entry name" value="PHOSPHATIDYLINOSITOL 3,4,5-TRISPHOSPHATE-DEPENDENT RAC EXCHANGER 1 PROTEIN"/>
    <property type="match status" value="1"/>
</dbReference>
<dbReference type="Gene3D" id="2.30.42.10">
    <property type="match status" value="2"/>
</dbReference>
<feature type="domain" description="PDZ" evidence="2">
    <location>
        <begin position="72"/>
        <end position="103"/>
    </location>
</feature>
<feature type="region of interest" description="Disordered" evidence="1">
    <location>
        <begin position="137"/>
        <end position="170"/>
    </location>
</feature>
<dbReference type="FunFam" id="2.30.42.10:FF:000141">
    <property type="entry name" value="Phosphatidylinositol-3,4,5-trisphosphate dependent Rac exchange factor 1"/>
    <property type="match status" value="1"/>
</dbReference>
<dbReference type="Ensembl" id="ENSSSCT00015040718.1">
    <property type="protein sequence ID" value="ENSSSCP00015016092.1"/>
    <property type="gene ID" value="ENSSSCG00015030791.1"/>
</dbReference>
<evidence type="ECO:0000313" key="3">
    <source>
        <dbReference type="Ensembl" id="ENSSSCP00015016092.1"/>
    </source>
</evidence>
<dbReference type="InterPro" id="IPR041489">
    <property type="entry name" value="PDZ_6"/>
</dbReference>
<dbReference type="PANTHER" id="PTHR22829">
    <property type="entry name" value="DEP DOMAIN PROTEIN"/>
    <property type="match status" value="1"/>
</dbReference>
<proteinExistence type="predicted"/>
<dbReference type="InterPro" id="IPR051832">
    <property type="entry name" value="mTOR-Rac_regulators"/>
</dbReference>
<dbReference type="SUPFAM" id="SSF50156">
    <property type="entry name" value="PDZ domain-like"/>
    <property type="match status" value="1"/>
</dbReference>
<protein>
    <recommendedName>
        <fullName evidence="2">PDZ domain-containing protein</fullName>
    </recommendedName>
</protein>
<evidence type="ECO:0000256" key="1">
    <source>
        <dbReference type="SAM" id="MobiDB-lite"/>
    </source>
</evidence>
<dbReference type="AlphaFoldDB" id="A0A8D0NCD7"/>
<organism evidence="3 4">
    <name type="scientific">Sus scrofa</name>
    <name type="common">Pig</name>
    <dbReference type="NCBI Taxonomy" id="9823"/>
    <lineage>
        <taxon>Eukaryota</taxon>
        <taxon>Metazoa</taxon>
        <taxon>Chordata</taxon>
        <taxon>Craniata</taxon>
        <taxon>Vertebrata</taxon>
        <taxon>Euteleostomi</taxon>
        <taxon>Mammalia</taxon>
        <taxon>Eutheria</taxon>
        <taxon>Laurasiatheria</taxon>
        <taxon>Artiodactyla</taxon>
        <taxon>Suina</taxon>
        <taxon>Suidae</taxon>
        <taxon>Sus</taxon>
    </lineage>
</organism>
<evidence type="ECO:0000313" key="4">
    <source>
        <dbReference type="Proteomes" id="UP000694726"/>
    </source>
</evidence>
<accession>A0A8D0NCD7</accession>
<dbReference type="InterPro" id="IPR036034">
    <property type="entry name" value="PDZ_sf"/>
</dbReference>
<name>A0A8D0NCD7_PIG</name>
<sequence>MAGLQVGRKIYSINEDLVFLRPFAEVESILNQSFCSRRPLRLLVATKAKEIIKVPDHPEALCFQIRGAAPPYVYAVGRGSEAAAAGLCAGQCILKVNGNNVTSDGAPEVLEHFQAFRSRREEALGLYQWVYHTHEDAQEAQGVPGEDPNGDGAREDDQPNSGNGTGGHPVVSLTVDNVHLEHGVVYEYVSTAGIKCHVLEKIVEPRGCFGLTAKVLLGAALPWGEGVE</sequence>